<gene>
    <name evidence="1" type="ORF">CGC50_12030</name>
</gene>
<dbReference type="KEGG" id="cgh:CGC50_12030"/>
<sequence>MAIPVYCMPGMAASSRIFEHLEWPEGYQVHLLEWDEPRPKEGLLDYAARIAQQITAHNPILIGVSLGGVLMQEVARLLPSYRCVVLISSVASPQELPSWMRRCKKLKLHHILPLARMIRFDFWKHTKRYKKLYIHYIGLSSPTYLAWCARELLDWEGQPLDKDKIIHIHGDKDLVFPIRYIGDCIRVKGGTHIMIVNRFRWFREHFLPIINSKISPTEESTHTPI</sequence>
<evidence type="ECO:0000313" key="2">
    <source>
        <dbReference type="Proteomes" id="UP000217250"/>
    </source>
</evidence>
<evidence type="ECO:0000313" key="1">
    <source>
        <dbReference type="EMBL" id="ATA87792.1"/>
    </source>
</evidence>
<name>A0A250FRI1_9FLAO</name>
<dbReference type="GeneID" id="84809264"/>
<dbReference type="RefSeq" id="WP_095910991.1">
    <property type="nucleotide sequence ID" value="NZ_CP022386.1"/>
</dbReference>
<dbReference type="SUPFAM" id="SSF53474">
    <property type="entry name" value="alpha/beta-Hydrolases"/>
    <property type="match status" value="1"/>
</dbReference>
<keyword evidence="1" id="KW-0378">Hydrolase</keyword>
<protein>
    <submittedName>
        <fullName evidence="1">Alpha/beta hydrolase</fullName>
    </submittedName>
</protein>
<dbReference type="OrthoDB" id="659408at2"/>
<dbReference type="EMBL" id="CP022386">
    <property type="protein sequence ID" value="ATA87792.1"/>
    <property type="molecule type" value="Genomic_DNA"/>
</dbReference>
<dbReference type="AlphaFoldDB" id="A0A250FRI1"/>
<dbReference type="InterPro" id="IPR029058">
    <property type="entry name" value="AB_hydrolase_fold"/>
</dbReference>
<proteinExistence type="predicted"/>
<dbReference type="GO" id="GO:0016787">
    <property type="term" value="F:hydrolase activity"/>
    <property type="evidence" value="ECO:0007669"/>
    <property type="project" value="UniProtKB-KW"/>
</dbReference>
<dbReference type="Gene3D" id="3.40.50.1820">
    <property type="entry name" value="alpha/beta hydrolase"/>
    <property type="match status" value="1"/>
</dbReference>
<accession>A0A250FRI1</accession>
<organism evidence="1 2">
    <name type="scientific">Capnocytophaga gingivalis</name>
    <dbReference type="NCBI Taxonomy" id="1017"/>
    <lineage>
        <taxon>Bacteria</taxon>
        <taxon>Pseudomonadati</taxon>
        <taxon>Bacteroidota</taxon>
        <taxon>Flavobacteriia</taxon>
        <taxon>Flavobacteriales</taxon>
        <taxon>Flavobacteriaceae</taxon>
        <taxon>Capnocytophaga</taxon>
    </lineage>
</organism>
<dbReference type="Proteomes" id="UP000217250">
    <property type="component" value="Chromosome"/>
</dbReference>
<reference evidence="2" key="1">
    <citation type="submission" date="2017-06" db="EMBL/GenBank/DDBJ databases">
        <title>Capnocytophaga spp. assemblies.</title>
        <authorList>
            <person name="Gulvik C.A."/>
        </authorList>
    </citation>
    <scope>NUCLEOTIDE SEQUENCE [LARGE SCALE GENOMIC DNA]</scope>
    <source>
        <strain evidence="2">H1496</strain>
    </source>
</reference>